<gene>
    <name evidence="4" type="ORF">EHS25_003929</name>
</gene>
<dbReference type="Pfam" id="PF01793">
    <property type="entry name" value="Glyco_transf_15"/>
    <property type="match status" value="1"/>
</dbReference>
<dbReference type="GO" id="GO:0000026">
    <property type="term" value="F:alpha-1,2-mannosyltransferase activity"/>
    <property type="evidence" value="ECO:0007669"/>
    <property type="project" value="TreeGrafter"/>
</dbReference>
<dbReference type="OrthoDB" id="439943at2759"/>
<dbReference type="EMBL" id="RSCD01000019">
    <property type="protein sequence ID" value="RSH85788.1"/>
    <property type="molecule type" value="Genomic_DNA"/>
</dbReference>
<dbReference type="Proteomes" id="UP000279259">
    <property type="component" value="Unassembled WGS sequence"/>
</dbReference>
<feature type="transmembrane region" description="Helical" evidence="3">
    <location>
        <begin position="12"/>
        <end position="33"/>
    </location>
</feature>
<sequence length="422" mass="48388">MAVFTTSRLYPRGVILVAIWALLLTVGTVFYQISTSCEPSNEPRLMTSLRSLVTSRKPTKSAAMWPAFAPSPSNSPAVEDIRQSFASSGDFYESLPVMPLAPEKPADAPYSAVILYMLDSRASRVWDTLASLETLARNVPFEHPYPILFLQSGDFDDPVLQDAMVARWLERIDELHLASEKPSVLQRMETMAELIEFVRVDFTPNLEALRAGVEGLKPFFPTVWPGYHSMCRFFTVEVFKHPRIRDLDYYMRMDTDSFMPKELAYDPIALAHRRGLKYLGRSIGFDAGVACHGMWDFVEEFADAHPGVAERMARNDLPIPDQTPDRIEAPISAWYNNFEVAHVPSFRRPDVAEWLKTLNTFWRGFYVHRWGDAGLRRFTAAMFFEPEEVRELCSWDYFHRVEPYEATCAPEVDMRARNQSRV</sequence>
<accession>A0A427Y3Y0</accession>
<keyword evidence="3" id="KW-1133">Transmembrane helix</keyword>
<name>A0A427Y3Y0_9TREE</name>
<dbReference type="GO" id="GO:0000032">
    <property type="term" value="P:cell wall mannoprotein biosynthetic process"/>
    <property type="evidence" value="ECO:0007669"/>
    <property type="project" value="TreeGrafter"/>
</dbReference>
<keyword evidence="2" id="KW-0808">Transferase</keyword>
<keyword evidence="3" id="KW-0812">Transmembrane</keyword>
<dbReference type="Gene3D" id="3.90.550.10">
    <property type="entry name" value="Spore Coat Polysaccharide Biosynthesis Protein SpsA, Chain A"/>
    <property type="match status" value="1"/>
</dbReference>
<evidence type="ECO:0000256" key="2">
    <source>
        <dbReference type="ARBA" id="ARBA00022679"/>
    </source>
</evidence>
<dbReference type="InterPro" id="IPR029044">
    <property type="entry name" value="Nucleotide-diphossugar_trans"/>
</dbReference>
<evidence type="ECO:0000256" key="1">
    <source>
        <dbReference type="ARBA" id="ARBA00007677"/>
    </source>
</evidence>
<keyword evidence="3" id="KW-0472">Membrane</keyword>
<evidence type="ECO:0008006" key="6">
    <source>
        <dbReference type="Google" id="ProtNLM"/>
    </source>
</evidence>
<evidence type="ECO:0000313" key="4">
    <source>
        <dbReference type="EMBL" id="RSH85788.1"/>
    </source>
</evidence>
<dbReference type="PANTHER" id="PTHR31121">
    <property type="entry name" value="ALPHA-1,2 MANNOSYLTRANSFERASE KTR1"/>
    <property type="match status" value="1"/>
</dbReference>
<dbReference type="InterPro" id="IPR002685">
    <property type="entry name" value="Glyco_trans_15"/>
</dbReference>
<dbReference type="SUPFAM" id="SSF53448">
    <property type="entry name" value="Nucleotide-diphospho-sugar transferases"/>
    <property type="match status" value="1"/>
</dbReference>
<proteinExistence type="inferred from homology"/>
<dbReference type="GO" id="GO:0005794">
    <property type="term" value="C:Golgi apparatus"/>
    <property type="evidence" value="ECO:0007669"/>
    <property type="project" value="TreeGrafter"/>
</dbReference>
<evidence type="ECO:0000313" key="5">
    <source>
        <dbReference type="Proteomes" id="UP000279259"/>
    </source>
</evidence>
<reference evidence="4 5" key="1">
    <citation type="submission" date="2018-11" db="EMBL/GenBank/DDBJ databases">
        <title>Genome sequence of Saitozyma podzolica DSM 27192.</title>
        <authorList>
            <person name="Aliyu H."/>
            <person name="Gorte O."/>
            <person name="Ochsenreither K."/>
        </authorList>
    </citation>
    <scope>NUCLEOTIDE SEQUENCE [LARGE SCALE GENOMIC DNA]</scope>
    <source>
        <strain evidence="4 5">DSM 27192</strain>
    </source>
</reference>
<organism evidence="4 5">
    <name type="scientific">Saitozyma podzolica</name>
    <dbReference type="NCBI Taxonomy" id="1890683"/>
    <lineage>
        <taxon>Eukaryota</taxon>
        <taxon>Fungi</taxon>
        <taxon>Dikarya</taxon>
        <taxon>Basidiomycota</taxon>
        <taxon>Agaricomycotina</taxon>
        <taxon>Tremellomycetes</taxon>
        <taxon>Tremellales</taxon>
        <taxon>Trimorphomycetaceae</taxon>
        <taxon>Saitozyma</taxon>
    </lineage>
</organism>
<dbReference type="PANTHER" id="PTHR31121:SF6">
    <property type="entry name" value="ALPHA-1,2 MANNOSYLTRANSFERASE KTR1"/>
    <property type="match status" value="1"/>
</dbReference>
<dbReference type="GO" id="GO:0016020">
    <property type="term" value="C:membrane"/>
    <property type="evidence" value="ECO:0007669"/>
    <property type="project" value="InterPro"/>
</dbReference>
<keyword evidence="5" id="KW-1185">Reference proteome</keyword>
<comment type="similarity">
    <text evidence="1">Belongs to the glycosyltransferase 15 family.</text>
</comment>
<protein>
    <recommendedName>
        <fullName evidence="6">Alpha 1,2-mannosyltransferase 2.4.1</fullName>
    </recommendedName>
</protein>
<evidence type="ECO:0000256" key="3">
    <source>
        <dbReference type="SAM" id="Phobius"/>
    </source>
</evidence>
<dbReference type="GO" id="GO:0006487">
    <property type="term" value="P:protein N-linked glycosylation"/>
    <property type="evidence" value="ECO:0007669"/>
    <property type="project" value="TreeGrafter"/>
</dbReference>
<comment type="caution">
    <text evidence="4">The sequence shown here is derived from an EMBL/GenBank/DDBJ whole genome shotgun (WGS) entry which is preliminary data.</text>
</comment>
<dbReference type="AlphaFoldDB" id="A0A427Y3Y0"/>